<feature type="transmembrane region" description="Helical" evidence="10">
    <location>
        <begin position="383"/>
        <end position="408"/>
    </location>
</feature>
<evidence type="ECO:0000256" key="8">
    <source>
        <dbReference type="ARBA" id="ARBA00077167"/>
    </source>
</evidence>
<dbReference type="GO" id="GO:0022857">
    <property type="term" value="F:transmembrane transporter activity"/>
    <property type="evidence" value="ECO:0007669"/>
    <property type="project" value="InterPro"/>
</dbReference>
<dbReference type="SUPFAM" id="SSF103473">
    <property type="entry name" value="MFS general substrate transporter"/>
    <property type="match status" value="1"/>
</dbReference>
<evidence type="ECO:0000313" key="12">
    <source>
        <dbReference type="EMBL" id="KEQ89610.1"/>
    </source>
</evidence>
<dbReference type="EMBL" id="KL584974">
    <property type="protein sequence ID" value="KEQ89610.1"/>
    <property type="molecule type" value="Genomic_DNA"/>
</dbReference>
<comment type="subcellular location">
    <subcellularLocation>
        <location evidence="1">Membrane</location>
        <topology evidence="1">Multi-pass membrane protein</topology>
    </subcellularLocation>
</comment>
<feature type="transmembrane region" description="Helical" evidence="10">
    <location>
        <begin position="310"/>
        <end position="336"/>
    </location>
</feature>
<reference evidence="12 13" key="1">
    <citation type="journal article" date="2014" name="BMC Genomics">
        <title>Genome sequencing of four Aureobasidium pullulans varieties: biotechnological potential, stress tolerance, and description of new species.</title>
        <authorList>
            <person name="Gostin Ar C."/>
            <person name="Ohm R.A."/>
            <person name="Kogej T."/>
            <person name="Sonjak S."/>
            <person name="Turk M."/>
            <person name="Zajc J."/>
            <person name="Zalar P."/>
            <person name="Grube M."/>
            <person name="Sun H."/>
            <person name="Han J."/>
            <person name="Sharma A."/>
            <person name="Chiniquy J."/>
            <person name="Ngan C.Y."/>
            <person name="Lipzen A."/>
            <person name="Barry K."/>
            <person name="Grigoriev I.V."/>
            <person name="Gunde-Cimerman N."/>
        </authorList>
    </citation>
    <scope>NUCLEOTIDE SEQUENCE [LARGE SCALE GENOMIC DNA]</scope>
    <source>
        <strain evidence="12 13">EXF-150</strain>
    </source>
</reference>
<protein>
    <recommendedName>
        <fullName evidence="7">Cercosporin MFS transporter CTB4</fullName>
    </recommendedName>
    <alternativeName>
        <fullName evidence="8">Cercosporin toxin biosynthesis cluster protein 4</fullName>
    </alternativeName>
</protein>
<dbReference type="PANTHER" id="PTHR23502:SF47">
    <property type="entry name" value="MAJOR FACILITATOR SUPERFAMILY (MFS) PROFILE DOMAIN-CONTAINING PROTEIN-RELATED"/>
    <property type="match status" value="1"/>
</dbReference>
<keyword evidence="4 10" id="KW-0472">Membrane</keyword>
<comment type="similarity">
    <text evidence="5">Belongs to the major facilitator superfamily. CAR1 family.</text>
</comment>
<feature type="transmembrane region" description="Helical" evidence="10">
    <location>
        <begin position="217"/>
        <end position="235"/>
    </location>
</feature>
<evidence type="ECO:0000259" key="11">
    <source>
        <dbReference type="PROSITE" id="PS50850"/>
    </source>
</evidence>
<dbReference type="InterPro" id="IPR036259">
    <property type="entry name" value="MFS_trans_sf"/>
</dbReference>
<evidence type="ECO:0000256" key="6">
    <source>
        <dbReference type="ARBA" id="ARBA00053977"/>
    </source>
</evidence>
<evidence type="ECO:0000313" key="13">
    <source>
        <dbReference type="Proteomes" id="UP000030706"/>
    </source>
</evidence>
<dbReference type="GeneID" id="40746781"/>
<dbReference type="STRING" id="1043002.A0A074XVY0"/>
<evidence type="ECO:0000256" key="3">
    <source>
        <dbReference type="ARBA" id="ARBA00022989"/>
    </source>
</evidence>
<evidence type="ECO:0000256" key="2">
    <source>
        <dbReference type="ARBA" id="ARBA00022692"/>
    </source>
</evidence>
<dbReference type="PANTHER" id="PTHR23502">
    <property type="entry name" value="MAJOR FACILITATOR SUPERFAMILY"/>
    <property type="match status" value="1"/>
</dbReference>
<feature type="transmembrane region" description="Helical" evidence="10">
    <location>
        <begin position="526"/>
        <end position="549"/>
    </location>
</feature>
<feature type="compositionally biased region" description="Polar residues" evidence="9">
    <location>
        <begin position="41"/>
        <end position="59"/>
    </location>
</feature>
<evidence type="ECO:0000256" key="5">
    <source>
        <dbReference type="ARBA" id="ARBA00038347"/>
    </source>
</evidence>
<dbReference type="HOGENOM" id="CLU_008455_11_3_1"/>
<comment type="function">
    <text evidence="6">MFS transporter; part of the gene cluster that mediates the biosynthesis of cercosporin, a light-activated, non-host-selective toxin. The perylenequinone chromophore of cercosporin absorbs light energy to attain an electronically-activated triplet state and produces active oxygen species such as the hydroxyl radical, superoxide, hydrogen peroxide or singlet oxygen upon reaction with oxygen molecules. These reactive oxygen species cause damage to various cellular components including lipids, proteins and nucleic acids. Responsible for secretion and accumulation of cercosporin, but does not play any roles in self-protection against the toxicity of cercosporin.</text>
</comment>
<dbReference type="RefSeq" id="XP_029765797.1">
    <property type="nucleotide sequence ID" value="XM_029904475.1"/>
</dbReference>
<feature type="compositionally biased region" description="Basic and acidic residues" evidence="9">
    <location>
        <begin position="63"/>
        <end position="74"/>
    </location>
</feature>
<feature type="transmembrane region" description="Helical" evidence="10">
    <location>
        <begin position="420"/>
        <end position="441"/>
    </location>
</feature>
<dbReference type="InterPro" id="IPR011701">
    <property type="entry name" value="MFS"/>
</dbReference>
<feature type="transmembrane region" description="Helical" evidence="10">
    <location>
        <begin position="555"/>
        <end position="577"/>
    </location>
</feature>
<evidence type="ECO:0000256" key="7">
    <source>
        <dbReference type="ARBA" id="ARBA00069139"/>
    </source>
</evidence>
<feature type="transmembrane region" description="Helical" evidence="10">
    <location>
        <begin position="277"/>
        <end position="298"/>
    </location>
</feature>
<dbReference type="Gene3D" id="1.20.1250.20">
    <property type="entry name" value="MFS general substrate transporter like domains"/>
    <property type="match status" value="1"/>
</dbReference>
<dbReference type="PROSITE" id="PS50850">
    <property type="entry name" value="MFS"/>
    <property type="match status" value="1"/>
</dbReference>
<name>A0A074XVY0_AURPU</name>
<proteinExistence type="inferred from homology"/>
<feature type="transmembrane region" description="Helical" evidence="10">
    <location>
        <begin position="150"/>
        <end position="167"/>
    </location>
</feature>
<dbReference type="AlphaFoldDB" id="A0A074XVY0"/>
<evidence type="ECO:0000256" key="10">
    <source>
        <dbReference type="SAM" id="Phobius"/>
    </source>
</evidence>
<dbReference type="Proteomes" id="UP000030706">
    <property type="component" value="Unassembled WGS sequence"/>
</dbReference>
<feature type="compositionally biased region" description="Basic and acidic residues" evidence="9">
    <location>
        <begin position="100"/>
        <end position="114"/>
    </location>
</feature>
<organism evidence="12 13">
    <name type="scientific">Aureobasidium pullulans EXF-150</name>
    <dbReference type="NCBI Taxonomy" id="1043002"/>
    <lineage>
        <taxon>Eukaryota</taxon>
        <taxon>Fungi</taxon>
        <taxon>Dikarya</taxon>
        <taxon>Ascomycota</taxon>
        <taxon>Pezizomycotina</taxon>
        <taxon>Dothideomycetes</taxon>
        <taxon>Dothideomycetidae</taxon>
        <taxon>Dothideales</taxon>
        <taxon>Saccotheciaceae</taxon>
        <taxon>Aureobasidium</taxon>
    </lineage>
</organism>
<dbReference type="Pfam" id="PF07690">
    <property type="entry name" value="MFS_1"/>
    <property type="match status" value="1"/>
</dbReference>
<keyword evidence="2 10" id="KW-0812">Transmembrane</keyword>
<feature type="region of interest" description="Disordered" evidence="9">
    <location>
        <begin position="1"/>
        <end position="137"/>
    </location>
</feature>
<evidence type="ECO:0000256" key="9">
    <source>
        <dbReference type="SAM" id="MobiDB-lite"/>
    </source>
</evidence>
<feature type="transmembrane region" description="Helical" evidence="10">
    <location>
        <begin position="462"/>
        <end position="481"/>
    </location>
</feature>
<sequence>MAEGYEDGITRTSSGRQTYAPDGLSSLGHSTSGQEAPEQSRAASISGTTTAHSTRSSISGPRGSKEDNDQDQKPKNKTGLPAGLTAGLNEENFSSEADVEMQRERTNRSLNEKDDEKDEGEEEENDPNLVDWDGPDDPGNPMNFPAWKKWLITVVAGLMTFSVTFASSVFSTATTPTSQEFGVSTEVMILGTSLFVLGFAFGPIVWSPFSELFGRKLPLFIGFFIFAIFQIPVAVAQNLETIFICRFLGGFAASAPLGIVGGLLADIFGPIDRGIAVAVFASATFVGPVAGPIVGGFITMSHLGWRWTAWITLIMAGFFGLIGFVVIPETLAPVLLSRRAKKIRFATKNWAVHAKADENEVNMKELAHRYLLKPFQMLAMEPILLLVTLYMGFIYGFLYLCFEAYPIAFQQERGWNAGVGALPFAAIIVGVAFGSIFICFFTKTRFARKMKEHGEVVPEERMIPMIVGGALLPIGMFWFAWTSNPNILWVPQVISGAFIGAGVLLVFLQGLNYIIDVYKVNANSAIAANTFFRSWLGAGFPLFATYLFQNLGVPWAMSLLGFLTLALFPVPILFFIYGEKIRKLSKFSA</sequence>
<feature type="transmembrane region" description="Helical" evidence="10">
    <location>
        <begin position="241"/>
        <end position="265"/>
    </location>
</feature>
<feature type="transmembrane region" description="Helical" evidence="10">
    <location>
        <begin position="493"/>
        <end position="514"/>
    </location>
</feature>
<dbReference type="OrthoDB" id="446368at2759"/>
<feature type="domain" description="Major facilitator superfamily (MFS) profile" evidence="11">
    <location>
        <begin position="152"/>
        <end position="581"/>
    </location>
</feature>
<dbReference type="InterPro" id="IPR020846">
    <property type="entry name" value="MFS_dom"/>
</dbReference>
<keyword evidence="3 10" id="KW-1133">Transmembrane helix</keyword>
<keyword evidence="13" id="KW-1185">Reference proteome</keyword>
<accession>A0A074XVY0</accession>
<evidence type="ECO:0000256" key="1">
    <source>
        <dbReference type="ARBA" id="ARBA00004141"/>
    </source>
</evidence>
<gene>
    <name evidence="12" type="ORF">M438DRAFT_341340</name>
</gene>
<evidence type="ECO:0000256" key="4">
    <source>
        <dbReference type="ARBA" id="ARBA00023136"/>
    </source>
</evidence>
<dbReference type="FunFam" id="1.20.1250.20:FF:000011">
    <property type="entry name" value="MFS multidrug transporter, putative"/>
    <property type="match status" value="1"/>
</dbReference>
<feature type="compositionally biased region" description="Acidic residues" evidence="9">
    <location>
        <begin position="115"/>
        <end position="126"/>
    </location>
</feature>
<dbReference type="GO" id="GO:0005886">
    <property type="term" value="C:plasma membrane"/>
    <property type="evidence" value="ECO:0007669"/>
    <property type="project" value="TreeGrafter"/>
</dbReference>
<dbReference type="CDD" id="cd17323">
    <property type="entry name" value="MFS_Tpo1_MDR_like"/>
    <property type="match status" value="1"/>
</dbReference>
<feature type="transmembrane region" description="Helical" evidence="10">
    <location>
        <begin position="187"/>
        <end position="205"/>
    </location>
</feature>